<sequence length="324" mass="36842">MACHPIPKGKEPTPHARLKDTFLTTLYVIVDDFCHSHRPRQRRPGPEASLSAGEVITLAIFARWSRFASERDFYRYAEGHLRGAFPTLPERSQFNRLVRFYTEAIEEIALHLGQIVEGDLSPYQALDASAMPVRDAKRRGHGWLAGRADIGWSNSLGWYEGFSLLIAVEPSGVLTGFCFGAASTAEQPLAETFFNLRADPNPRLKSVGSAFSGAYVADKGFEGAENHRRWLDHYGAEVIHPPKRNSKKRSWSKRLRRWVAGIRQIVETVFDKLFNTFGLWQERPHELEGLRSRLAARVGLHNFCIWLNDQLGRPRLKFADLMGW</sequence>
<feature type="domain" description="Transposase IS4-like" evidence="1">
    <location>
        <begin position="125"/>
        <end position="302"/>
    </location>
</feature>
<gene>
    <name evidence="2" type="ORF">AVDCRST_MAG58-4254</name>
</gene>
<evidence type="ECO:0000313" key="2">
    <source>
        <dbReference type="EMBL" id="CAA9471496.1"/>
    </source>
</evidence>
<accession>A0A6J4RK79</accession>
<reference evidence="2" key="1">
    <citation type="submission" date="2020-02" db="EMBL/GenBank/DDBJ databases">
        <authorList>
            <person name="Meier V. D."/>
        </authorList>
    </citation>
    <scope>NUCLEOTIDE SEQUENCE</scope>
    <source>
        <strain evidence="2">AVDCRST_MAG58</strain>
    </source>
</reference>
<dbReference type="Pfam" id="PF01609">
    <property type="entry name" value="DDE_Tnp_1"/>
    <property type="match status" value="1"/>
</dbReference>
<dbReference type="GO" id="GO:0003677">
    <property type="term" value="F:DNA binding"/>
    <property type="evidence" value="ECO:0007669"/>
    <property type="project" value="InterPro"/>
</dbReference>
<organism evidence="2">
    <name type="scientific">uncultured Rubrobacteraceae bacterium</name>
    <dbReference type="NCBI Taxonomy" id="349277"/>
    <lineage>
        <taxon>Bacteria</taxon>
        <taxon>Bacillati</taxon>
        <taxon>Actinomycetota</taxon>
        <taxon>Rubrobacteria</taxon>
        <taxon>Rubrobacterales</taxon>
        <taxon>Rubrobacteraceae</taxon>
        <taxon>environmental samples</taxon>
    </lineage>
</organism>
<dbReference type="GO" id="GO:0006313">
    <property type="term" value="P:DNA transposition"/>
    <property type="evidence" value="ECO:0007669"/>
    <property type="project" value="InterPro"/>
</dbReference>
<evidence type="ECO:0000259" key="1">
    <source>
        <dbReference type="Pfam" id="PF01609"/>
    </source>
</evidence>
<name>A0A6J4RK79_9ACTN</name>
<dbReference type="InterPro" id="IPR002559">
    <property type="entry name" value="Transposase_11"/>
</dbReference>
<dbReference type="AlphaFoldDB" id="A0A6J4RK79"/>
<dbReference type="GO" id="GO:0004803">
    <property type="term" value="F:transposase activity"/>
    <property type="evidence" value="ECO:0007669"/>
    <property type="project" value="InterPro"/>
</dbReference>
<dbReference type="EMBL" id="CADCVF010000081">
    <property type="protein sequence ID" value="CAA9471496.1"/>
    <property type="molecule type" value="Genomic_DNA"/>
</dbReference>
<protein>
    <recommendedName>
        <fullName evidence="1">Transposase IS4-like domain-containing protein</fullName>
    </recommendedName>
</protein>
<proteinExistence type="predicted"/>